<accession>A0AA40CFZ4</accession>
<evidence type="ECO:0000313" key="3">
    <source>
        <dbReference type="Proteomes" id="UP001174934"/>
    </source>
</evidence>
<protein>
    <recommendedName>
        <fullName evidence="4">Caspase domain-containing protein</fullName>
    </recommendedName>
</protein>
<name>A0AA40CFZ4_9PEZI</name>
<feature type="compositionally biased region" description="Low complexity" evidence="1">
    <location>
        <begin position="55"/>
        <end position="67"/>
    </location>
</feature>
<gene>
    <name evidence="2" type="ORF">B0T17DRAFT_613530</name>
</gene>
<proteinExistence type="predicted"/>
<evidence type="ECO:0000313" key="2">
    <source>
        <dbReference type="EMBL" id="KAK0636860.1"/>
    </source>
</evidence>
<dbReference type="Proteomes" id="UP001174934">
    <property type="component" value="Unassembled WGS sequence"/>
</dbReference>
<organism evidence="2 3">
    <name type="scientific">Bombardia bombarda</name>
    <dbReference type="NCBI Taxonomy" id="252184"/>
    <lineage>
        <taxon>Eukaryota</taxon>
        <taxon>Fungi</taxon>
        <taxon>Dikarya</taxon>
        <taxon>Ascomycota</taxon>
        <taxon>Pezizomycotina</taxon>
        <taxon>Sordariomycetes</taxon>
        <taxon>Sordariomycetidae</taxon>
        <taxon>Sordariales</taxon>
        <taxon>Lasiosphaeriaceae</taxon>
        <taxon>Bombardia</taxon>
    </lineage>
</organism>
<comment type="caution">
    <text evidence="2">The sequence shown here is derived from an EMBL/GenBank/DDBJ whole genome shotgun (WGS) entry which is preliminary data.</text>
</comment>
<dbReference type="EMBL" id="JAULSR010000001">
    <property type="protein sequence ID" value="KAK0636860.1"/>
    <property type="molecule type" value="Genomic_DNA"/>
</dbReference>
<evidence type="ECO:0008006" key="4">
    <source>
        <dbReference type="Google" id="ProtNLM"/>
    </source>
</evidence>
<sequence length="501" mass="56035">MNLPPKSLPTPDYIRSLIAATDSSCDGAQLPSPVIFHPYDRSGSNVGRKRKRLHSVAATSENSSEASEQPERTPGTPLIRVTGKPGSDTRAEGFCEADQGFIILNAESHDIDRSELRAARTQAFVDELEPVWRSQWKTRHSTPRYKNVSALLLFWEDEQLLVKQEVTELENVFSKTYGFKTEIWTIPSSQQSSQLATKVESFVDQNSDSGNLVIIYYGGHAFREGDSQPTWFSYSGEMATRVEVESSMVISSLKDIDADALLLWDSCQAVPESFDTRGKGAVSVIAATGFEPSVIGVAPVPGPHSFTRSLIDALCQLSSKDSFTDIGLHSLVTTRLKSFHSSPIRRYDGSFVRDEDGCHVMDIPRRRTPIYRFLARNQVERCLHISPLRRRLASQVSAADTTPTTDIQPSKVNYDLSVNIRLAEGLPETADFDSWAKWLLAMPVNAQDISVTTEISNKLANERQRKTKKKIRNTRQPMMELQNVSSRRDYLSANFKVRVVT</sequence>
<feature type="region of interest" description="Disordered" evidence="1">
    <location>
        <begin position="39"/>
        <end position="89"/>
    </location>
</feature>
<reference evidence="2" key="1">
    <citation type="submission" date="2023-06" db="EMBL/GenBank/DDBJ databases">
        <title>Genome-scale phylogeny and comparative genomics of the fungal order Sordariales.</title>
        <authorList>
            <consortium name="Lawrence Berkeley National Laboratory"/>
            <person name="Hensen N."/>
            <person name="Bonometti L."/>
            <person name="Westerberg I."/>
            <person name="Brannstrom I.O."/>
            <person name="Guillou S."/>
            <person name="Cros-Aarteil S."/>
            <person name="Calhoun S."/>
            <person name="Haridas S."/>
            <person name="Kuo A."/>
            <person name="Mondo S."/>
            <person name="Pangilinan J."/>
            <person name="Riley R."/>
            <person name="LaButti K."/>
            <person name="Andreopoulos B."/>
            <person name="Lipzen A."/>
            <person name="Chen C."/>
            <person name="Yanf M."/>
            <person name="Daum C."/>
            <person name="Ng V."/>
            <person name="Clum A."/>
            <person name="Steindorff A."/>
            <person name="Ohm R."/>
            <person name="Martin F."/>
            <person name="Silar P."/>
            <person name="Natvig D."/>
            <person name="Lalanne C."/>
            <person name="Gautier V."/>
            <person name="Ament-velasquez S.L."/>
            <person name="Kruys A."/>
            <person name="Hutchinson M.I."/>
            <person name="Powell A.J."/>
            <person name="Barry K."/>
            <person name="Miller A.N."/>
            <person name="Grigoriev I.V."/>
            <person name="Debuchy R."/>
            <person name="Gladieux P."/>
            <person name="Thoren M.H."/>
            <person name="Johannesson H."/>
        </authorList>
    </citation>
    <scope>NUCLEOTIDE SEQUENCE</scope>
    <source>
        <strain evidence="2">SMH3391-2</strain>
    </source>
</reference>
<evidence type="ECO:0000256" key="1">
    <source>
        <dbReference type="SAM" id="MobiDB-lite"/>
    </source>
</evidence>
<keyword evidence="3" id="KW-1185">Reference proteome</keyword>
<dbReference type="AlphaFoldDB" id="A0AA40CFZ4"/>